<proteinExistence type="predicted"/>
<dbReference type="EMBL" id="CP071527">
    <property type="protein sequence ID" value="USQ15139.1"/>
    <property type="molecule type" value="Genomic_DNA"/>
</dbReference>
<sequence>MTNITKASGVRFTVHDLRRTFITIAESLDISAYALKRLMTHKMSNDVTAGYIITDVERLRKPMQLINDYFLKCMGVIRSADIIRGF</sequence>
<reference evidence="2" key="1">
    <citation type="submission" date="2021-03" db="EMBL/GenBank/DDBJ databases">
        <title>Legionella lytica PCM 2298.</title>
        <authorList>
            <person name="Koper P."/>
        </authorList>
    </citation>
    <scope>NUCLEOTIDE SEQUENCE</scope>
    <source>
        <strain evidence="2">PCM 2298</strain>
    </source>
</reference>
<gene>
    <name evidence="2" type="ORF">J2N86_06385</name>
</gene>
<keyword evidence="1" id="KW-0233">DNA recombination</keyword>
<evidence type="ECO:0000313" key="3">
    <source>
        <dbReference type="Proteomes" id="UP001057474"/>
    </source>
</evidence>
<dbReference type="Gene3D" id="1.10.443.10">
    <property type="entry name" value="Intergrase catalytic core"/>
    <property type="match status" value="1"/>
</dbReference>
<accession>A0ABY4YCB1</accession>
<keyword evidence="3" id="KW-1185">Reference proteome</keyword>
<organism evidence="2 3">
    <name type="scientific">Legionella lytica</name>
    <dbReference type="NCBI Taxonomy" id="96232"/>
    <lineage>
        <taxon>Bacteria</taxon>
        <taxon>Pseudomonadati</taxon>
        <taxon>Pseudomonadota</taxon>
        <taxon>Gammaproteobacteria</taxon>
        <taxon>Legionellales</taxon>
        <taxon>Legionellaceae</taxon>
        <taxon>Legionella</taxon>
    </lineage>
</organism>
<dbReference type="InterPro" id="IPR013762">
    <property type="entry name" value="Integrase-like_cat_sf"/>
</dbReference>
<dbReference type="Proteomes" id="UP001057474">
    <property type="component" value="Chromosome"/>
</dbReference>
<name>A0ABY4YCB1_9GAMM</name>
<protein>
    <submittedName>
        <fullName evidence="2">Integrase</fullName>
    </submittedName>
</protein>
<evidence type="ECO:0000313" key="2">
    <source>
        <dbReference type="EMBL" id="USQ15139.1"/>
    </source>
</evidence>
<dbReference type="InterPro" id="IPR011010">
    <property type="entry name" value="DNA_brk_join_enz"/>
</dbReference>
<dbReference type="SUPFAM" id="SSF56349">
    <property type="entry name" value="DNA breaking-rejoining enzymes"/>
    <property type="match status" value="1"/>
</dbReference>
<evidence type="ECO:0000256" key="1">
    <source>
        <dbReference type="ARBA" id="ARBA00023172"/>
    </source>
</evidence>